<dbReference type="PROSITE" id="PS50923">
    <property type="entry name" value="SUSHI"/>
    <property type="match status" value="1"/>
</dbReference>
<proteinExistence type="predicted"/>
<keyword evidence="6" id="KW-1185">Reference proteome</keyword>
<dbReference type="Proteomes" id="UP001164746">
    <property type="component" value="Chromosome 3"/>
</dbReference>
<dbReference type="Pfam" id="PF20700">
    <property type="entry name" value="Mutator"/>
    <property type="match status" value="1"/>
</dbReference>
<gene>
    <name evidence="5" type="ORF">MAR_022958</name>
</gene>
<dbReference type="InterPro" id="IPR035976">
    <property type="entry name" value="Sushi/SCR/CCP_sf"/>
</dbReference>
<organism evidence="5 6">
    <name type="scientific">Mya arenaria</name>
    <name type="common">Soft-shell clam</name>
    <dbReference type="NCBI Taxonomy" id="6604"/>
    <lineage>
        <taxon>Eukaryota</taxon>
        <taxon>Metazoa</taxon>
        <taxon>Spiralia</taxon>
        <taxon>Lophotrochozoa</taxon>
        <taxon>Mollusca</taxon>
        <taxon>Bivalvia</taxon>
        <taxon>Autobranchia</taxon>
        <taxon>Heteroconchia</taxon>
        <taxon>Euheterodonta</taxon>
        <taxon>Imparidentia</taxon>
        <taxon>Neoheterodontei</taxon>
        <taxon>Myida</taxon>
        <taxon>Myoidea</taxon>
        <taxon>Myidae</taxon>
        <taxon>Mya</taxon>
    </lineage>
</organism>
<dbReference type="Gene3D" id="2.10.70.10">
    <property type="entry name" value="Complement Module, domain 1"/>
    <property type="match status" value="1"/>
</dbReference>
<evidence type="ECO:0000259" key="4">
    <source>
        <dbReference type="PROSITE" id="PS50923"/>
    </source>
</evidence>
<dbReference type="InterPro" id="IPR012337">
    <property type="entry name" value="RNaseH-like_sf"/>
</dbReference>
<dbReference type="InterPro" id="IPR036397">
    <property type="entry name" value="RNaseH_sf"/>
</dbReference>
<dbReference type="CDD" id="cd00033">
    <property type="entry name" value="CCP"/>
    <property type="match status" value="1"/>
</dbReference>
<feature type="non-terminal residue" evidence="5">
    <location>
        <position position="713"/>
    </location>
</feature>
<evidence type="ECO:0000256" key="2">
    <source>
        <dbReference type="PROSITE-ProRule" id="PRU00302"/>
    </source>
</evidence>
<feature type="region of interest" description="Disordered" evidence="3">
    <location>
        <begin position="32"/>
        <end position="66"/>
    </location>
</feature>
<evidence type="ECO:0000313" key="6">
    <source>
        <dbReference type="Proteomes" id="UP001164746"/>
    </source>
</evidence>
<dbReference type="InterPro" id="IPR049012">
    <property type="entry name" value="Mutator_transp_dom"/>
</dbReference>
<dbReference type="SUPFAM" id="SSF57535">
    <property type="entry name" value="Complement control module/SCR domain"/>
    <property type="match status" value="1"/>
</dbReference>
<dbReference type="SMART" id="SM00032">
    <property type="entry name" value="CCP"/>
    <property type="match status" value="1"/>
</dbReference>
<comment type="caution">
    <text evidence="2">Lacks conserved residue(s) required for the propagation of feature annotation.</text>
</comment>
<protein>
    <recommendedName>
        <fullName evidence="4">Sushi domain-containing protein</fullName>
    </recommendedName>
</protein>
<dbReference type="InterPro" id="IPR054362">
    <property type="entry name" value="Exu_RNase_H-like"/>
</dbReference>
<name>A0ABY7DUH6_MYAAR</name>
<feature type="compositionally biased region" description="Basic and acidic residues" evidence="3">
    <location>
        <begin position="35"/>
        <end position="53"/>
    </location>
</feature>
<evidence type="ECO:0000256" key="3">
    <source>
        <dbReference type="SAM" id="MobiDB-lite"/>
    </source>
</evidence>
<accession>A0ABY7DUH6</accession>
<dbReference type="Pfam" id="PF22123">
    <property type="entry name" value="Exu_RNase_H_like"/>
    <property type="match status" value="1"/>
</dbReference>
<dbReference type="Gene3D" id="3.30.420.10">
    <property type="entry name" value="Ribonuclease H-like superfamily/Ribonuclease H"/>
    <property type="match status" value="1"/>
</dbReference>
<reference evidence="5" key="1">
    <citation type="submission" date="2022-11" db="EMBL/GenBank/DDBJ databases">
        <title>Centuries of genome instability and evolution in soft-shell clam transmissible cancer (bioRxiv).</title>
        <authorList>
            <person name="Hart S.F.M."/>
            <person name="Yonemitsu M.A."/>
            <person name="Giersch R.M."/>
            <person name="Beal B.F."/>
            <person name="Arriagada G."/>
            <person name="Davis B.W."/>
            <person name="Ostrander E.A."/>
            <person name="Goff S.P."/>
            <person name="Metzger M.J."/>
        </authorList>
    </citation>
    <scope>NUCLEOTIDE SEQUENCE</scope>
    <source>
        <strain evidence="5">MELC-2E11</strain>
        <tissue evidence="5">Siphon/mantle</tissue>
    </source>
</reference>
<keyword evidence="1" id="KW-1015">Disulfide bond</keyword>
<evidence type="ECO:0000313" key="5">
    <source>
        <dbReference type="EMBL" id="WAQ98585.1"/>
    </source>
</evidence>
<dbReference type="EMBL" id="CP111014">
    <property type="protein sequence ID" value="WAQ98585.1"/>
    <property type="molecule type" value="Genomic_DNA"/>
</dbReference>
<keyword evidence="2" id="KW-0768">Sushi</keyword>
<evidence type="ECO:0000256" key="1">
    <source>
        <dbReference type="ARBA" id="ARBA00023157"/>
    </source>
</evidence>
<dbReference type="SUPFAM" id="SSF53098">
    <property type="entry name" value="Ribonuclease H-like"/>
    <property type="match status" value="1"/>
</dbReference>
<sequence length="713" mass="79607">MERVLGPLVERHARDSCNRACAQEKLLTETGKCTPPEEKEVTELGTPPEEKEVTGLGTPPEEKEVTKLGIPPEDDIISFDEAMIILETDGTDNPNETSGPFLFVDTSVLAENTQTQRFGESSLNRLIHHDQVTVKTPPQTVPCPAGDAPTAVTVSQDAAWSKRGRAMNSLSGWGHVIGVQTQKCLDFSSRIKRCATCSQCNRKHEKKHITVSAKAMEPDKAVELHTRARDKCLKYAAVIGDNDSSSIAHIKQKVNPELVKYSDIGHVKRNVRSKLENVQKCHKALTAKVRDSFLKNFTYAIKQNADKSEREMMCALQTIVPHMYGEHGNCGEWCRSRGGADAGHRNLPFGAPLQDTHLKISLENLLAPYIINAEKLRTTGSSQANESLNNAAWSKTPKSRNYNRSESFDYRLSAAVLQFNDGYSYINEIVNEKILTPQKHTEMYSKKMDEERKRQKMYKSSINAKRRRLELKFERSTKAKSDEIKEGTSYESFCGFDSSDLDILDIPDMITKATDDMEKKNINIVLFDLETTCLGKNAEILQLAAKSDDTSFSCYFLPDGDIDPKASNVNSLTVKRDINGNRYLCKNGRDMHAGTIGDGLRDFLGWLSSLDKENIVLAAHNGKSFDNRILLKYLIKFKILPKFRELIYGYKACGTIPSVPNSTYTTPTNTLLDARVTYSCNSGYSAMGTETIVCLTNGWTARPVCHPGVINEM</sequence>
<dbReference type="InterPro" id="IPR000436">
    <property type="entry name" value="Sushi_SCR_CCP_dom"/>
</dbReference>
<feature type="domain" description="Sushi" evidence="4">
    <location>
        <begin position="651"/>
        <end position="707"/>
    </location>
</feature>